<evidence type="ECO:0000259" key="5">
    <source>
        <dbReference type="PROSITE" id="PS50119"/>
    </source>
</evidence>
<keyword evidence="2 4" id="KW-0863">Zinc-finger</keyword>
<dbReference type="InterPro" id="IPR049808">
    <property type="entry name" value="CONSTANS-like_Bbox1"/>
</dbReference>
<keyword evidence="3" id="KW-0862">Zinc</keyword>
<protein>
    <submittedName>
        <fullName evidence="6">Zinc finger protein CONSTANS-LIKE 13</fullName>
    </submittedName>
</protein>
<keyword evidence="1" id="KW-0479">Metal-binding</keyword>
<dbReference type="OrthoDB" id="153872at2759"/>
<dbReference type="AlphaFoldDB" id="A0A6A1VX92"/>
<dbReference type="PANTHER" id="PTHR31717">
    <property type="entry name" value="ZINC FINGER PROTEIN CONSTANS-LIKE 10"/>
    <property type="match status" value="1"/>
</dbReference>
<comment type="caution">
    <text evidence="6">The sequence shown here is derived from an EMBL/GenBank/DDBJ whole genome shotgun (WGS) entry which is preliminary data.</text>
</comment>
<feature type="domain" description="B box-type" evidence="5">
    <location>
        <begin position="58"/>
        <end position="104"/>
    </location>
</feature>
<gene>
    <name evidence="6" type="ORF">CJ030_MR4G029099</name>
</gene>
<dbReference type="CDD" id="cd19821">
    <property type="entry name" value="Bbox1_BBX-like"/>
    <property type="match status" value="2"/>
</dbReference>
<evidence type="ECO:0000256" key="1">
    <source>
        <dbReference type="ARBA" id="ARBA00022723"/>
    </source>
</evidence>
<evidence type="ECO:0000256" key="2">
    <source>
        <dbReference type="ARBA" id="ARBA00022771"/>
    </source>
</evidence>
<keyword evidence="7" id="KW-1185">Reference proteome</keyword>
<proteinExistence type="predicted"/>
<dbReference type="Proteomes" id="UP000516437">
    <property type="component" value="Chromosome 4"/>
</dbReference>
<evidence type="ECO:0000256" key="3">
    <source>
        <dbReference type="ARBA" id="ARBA00022833"/>
    </source>
</evidence>
<organism evidence="6 7">
    <name type="scientific">Morella rubra</name>
    <name type="common">Chinese bayberry</name>
    <dbReference type="NCBI Taxonomy" id="262757"/>
    <lineage>
        <taxon>Eukaryota</taxon>
        <taxon>Viridiplantae</taxon>
        <taxon>Streptophyta</taxon>
        <taxon>Embryophyta</taxon>
        <taxon>Tracheophyta</taxon>
        <taxon>Spermatophyta</taxon>
        <taxon>Magnoliopsida</taxon>
        <taxon>eudicotyledons</taxon>
        <taxon>Gunneridae</taxon>
        <taxon>Pentapetalae</taxon>
        <taxon>rosids</taxon>
        <taxon>fabids</taxon>
        <taxon>Fagales</taxon>
        <taxon>Myricaceae</taxon>
        <taxon>Morella</taxon>
    </lineage>
</organism>
<dbReference type="EMBL" id="RXIC02000022">
    <property type="protein sequence ID" value="KAB1216178.1"/>
    <property type="molecule type" value="Genomic_DNA"/>
</dbReference>
<dbReference type="Pfam" id="PF00643">
    <property type="entry name" value="zf-B_box"/>
    <property type="match status" value="1"/>
</dbReference>
<dbReference type="InterPro" id="IPR000315">
    <property type="entry name" value="Znf_B-box"/>
</dbReference>
<feature type="domain" description="B box-type" evidence="5">
    <location>
        <begin position="15"/>
        <end position="62"/>
    </location>
</feature>
<reference evidence="6 7" key="1">
    <citation type="journal article" date="2019" name="Plant Biotechnol. J.">
        <title>The red bayberry genome and genetic basis of sex determination.</title>
        <authorList>
            <person name="Jia H.M."/>
            <person name="Jia H.J."/>
            <person name="Cai Q.L."/>
            <person name="Wang Y."/>
            <person name="Zhao H.B."/>
            <person name="Yang W.F."/>
            <person name="Wang G.Y."/>
            <person name="Li Y.H."/>
            <person name="Zhan D.L."/>
            <person name="Shen Y.T."/>
            <person name="Niu Q.F."/>
            <person name="Chang L."/>
            <person name="Qiu J."/>
            <person name="Zhao L."/>
            <person name="Xie H.B."/>
            <person name="Fu W.Y."/>
            <person name="Jin J."/>
            <person name="Li X.W."/>
            <person name="Jiao Y."/>
            <person name="Zhou C.C."/>
            <person name="Tu T."/>
            <person name="Chai C.Y."/>
            <person name="Gao J.L."/>
            <person name="Fan L.J."/>
            <person name="van de Weg E."/>
            <person name="Wang J.Y."/>
            <person name="Gao Z.S."/>
        </authorList>
    </citation>
    <scope>NUCLEOTIDE SEQUENCE [LARGE SCALE GENOMIC DNA]</scope>
    <source>
        <tissue evidence="6">Leaves</tissue>
    </source>
</reference>
<evidence type="ECO:0000256" key="4">
    <source>
        <dbReference type="PROSITE-ProRule" id="PRU00024"/>
    </source>
</evidence>
<name>A0A6A1VX92_9ROSI</name>
<sequence>MTDSSGHPQDRSMRPQKRLCDYCSDATAILYCRADSAKLCFLCDREVHSTNQLFSKHTRSLLCDVCDSSPASIFCSTESSVLCQNCDWERHNLSLSPAHNRRPLEGFTGCPSMGELMTIVGFEDVSYKSLFMSDDGGGGGGGVGDGFDGFSDFLVWDAPHFLSLDDLIGSTNSEHDFQAMGVPSLPKNRNAACGQYKEEILAQLREVAKIEPNLNNEDIDAEPLTGFKLLVPEQDLQPGHIGVANEGKPLVFPVFGASASNWSRDSDEAANQLCVSNSSKRRYLEETPVVPEKQSDIGAGIRELITPSKGGFTRVEQLGKGLCNLTVQGEEESKELPFQAQCDPDTHFCSTNGHINGASWHRHLRCGFRSPAIRVTELECNSGERVRERVVGSDRDPPLSLTIAELQRIVVPSMQPPSPFPAGSFKSCHLPMDTKQNSHGLSARIVSPPAITCRDPLSLIGIPELTATGLFLVTDTRFAHHTNALRIVLVPGKIRGMDGATTITSGILAQKKLSL</sequence>
<dbReference type="PROSITE" id="PS50119">
    <property type="entry name" value="ZF_BBOX"/>
    <property type="match status" value="2"/>
</dbReference>
<accession>A0A6A1VX92</accession>
<dbReference type="GO" id="GO:0008270">
    <property type="term" value="F:zinc ion binding"/>
    <property type="evidence" value="ECO:0007669"/>
    <property type="project" value="UniProtKB-KW"/>
</dbReference>
<evidence type="ECO:0000313" key="6">
    <source>
        <dbReference type="EMBL" id="KAB1216178.1"/>
    </source>
</evidence>
<evidence type="ECO:0000313" key="7">
    <source>
        <dbReference type="Proteomes" id="UP000516437"/>
    </source>
</evidence>
<dbReference type="PANTHER" id="PTHR31717:SF58">
    <property type="entry name" value="ZINC FINGER PROTEIN CONSTANS-LIKE 13"/>
    <property type="match status" value="1"/>
</dbReference>
<dbReference type="SMART" id="SM00336">
    <property type="entry name" value="BBOX"/>
    <property type="match status" value="2"/>
</dbReference>